<dbReference type="Gene3D" id="3.20.20.70">
    <property type="entry name" value="Aldolase class I"/>
    <property type="match status" value="1"/>
</dbReference>
<dbReference type="InterPro" id="IPR013785">
    <property type="entry name" value="Aldolase_TIM"/>
</dbReference>
<dbReference type="OrthoDB" id="4047at2"/>
<comment type="caution">
    <text evidence="4">The sequence shown here is derived from an EMBL/GenBank/DDBJ whole genome shotgun (WGS) entry which is preliminary data.</text>
</comment>
<evidence type="ECO:0000313" key="4">
    <source>
        <dbReference type="EMBL" id="TCL43486.1"/>
    </source>
</evidence>
<dbReference type="GO" id="GO:0016627">
    <property type="term" value="F:oxidoreductase activity, acting on the CH-CH group of donors"/>
    <property type="evidence" value="ECO:0007669"/>
    <property type="project" value="InterPro"/>
</dbReference>
<evidence type="ECO:0000256" key="2">
    <source>
        <dbReference type="ARBA" id="ARBA00023270"/>
    </source>
</evidence>
<dbReference type="InterPro" id="IPR011343">
    <property type="entry name" value="DeoC"/>
</dbReference>
<dbReference type="Proteomes" id="UP000294682">
    <property type="component" value="Unassembled WGS sequence"/>
</dbReference>
<protein>
    <recommendedName>
        <fullName evidence="3">Deoxyribose-phosphate aldolase</fullName>
        <ecNumber evidence="3">4.1.2.4</ecNumber>
    </recommendedName>
</protein>
<organism evidence="4 5">
    <name type="scientific">Harryflintia acetispora</name>
    <dbReference type="NCBI Taxonomy" id="1849041"/>
    <lineage>
        <taxon>Bacteria</taxon>
        <taxon>Bacillati</taxon>
        <taxon>Bacillota</taxon>
        <taxon>Clostridia</taxon>
        <taxon>Eubacteriales</taxon>
        <taxon>Oscillospiraceae</taxon>
        <taxon>Harryflintia</taxon>
    </lineage>
</organism>
<reference evidence="4 5" key="1">
    <citation type="submission" date="2019-03" db="EMBL/GenBank/DDBJ databases">
        <title>Genomic Encyclopedia of Type Strains, Phase IV (KMG-IV): sequencing the most valuable type-strain genomes for metagenomic binning, comparative biology and taxonomic classification.</title>
        <authorList>
            <person name="Goeker M."/>
        </authorList>
    </citation>
    <scope>NUCLEOTIDE SEQUENCE [LARGE SCALE GENOMIC DNA]</scope>
    <source>
        <strain evidence="4 5">DSM 100433</strain>
    </source>
</reference>
<dbReference type="PANTHER" id="PTHR10889:SF1">
    <property type="entry name" value="DEOXYRIBOSE-PHOSPHATE ALDOLASE"/>
    <property type="match status" value="1"/>
</dbReference>
<dbReference type="SMART" id="SM01133">
    <property type="entry name" value="DeoC"/>
    <property type="match status" value="1"/>
</dbReference>
<keyword evidence="5" id="KW-1185">Reference proteome</keyword>
<dbReference type="NCBIfam" id="TIGR00126">
    <property type="entry name" value="deoC"/>
    <property type="match status" value="1"/>
</dbReference>
<dbReference type="AlphaFoldDB" id="A0A9X8Y8C7"/>
<dbReference type="GO" id="GO:0009264">
    <property type="term" value="P:deoxyribonucleotide catabolic process"/>
    <property type="evidence" value="ECO:0007669"/>
    <property type="project" value="UniProtKB-UniRule"/>
</dbReference>
<evidence type="ECO:0000313" key="5">
    <source>
        <dbReference type="Proteomes" id="UP000294682"/>
    </source>
</evidence>
<dbReference type="SUPFAM" id="SSF51569">
    <property type="entry name" value="Aldolase"/>
    <property type="match status" value="1"/>
</dbReference>
<proteinExistence type="predicted"/>
<gene>
    <name evidence="4" type="ORF">EDD78_105116</name>
</gene>
<sequence length="228" mass="24411">MRTATGVAPLIDASIGAKPAPTIEEVEQFVGQTVPFGFAVTLAEPYYIKRAAEILHPAGRKVCTVLSYPLAGMTRESKLFQIERALCDGADELDVSMNLSAFLSGREEETRDEMAECFALVKGRGRLMKMIYFADCLSQEQQKRAASMAIGLGIPFLKTNPGFGAVTTIEQVSLIKEAFGGRIKVMASGGIRTAAQVERMLDAGADRIATSCALGIMAEYGACGEVSQ</sequence>
<dbReference type="RefSeq" id="WP_117507770.1">
    <property type="nucleotide sequence ID" value="NZ_SLUK01000005.1"/>
</dbReference>
<dbReference type="Pfam" id="PF01791">
    <property type="entry name" value="DeoC"/>
    <property type="match status" value="1"/>
</dbReference>
<keyword evidence="1" id="KW-0963">Cytoplasm</keyword>
<evidence type="ECO:0000256" key="1">
    <source>
        <dbReference type="ARBA" id="ARBA00022490"/>
    </source>
</evidence>
<dbReference type="PIRSF" id="PIRSF001357">
    <property type="entry name" value="DeoC"/>
    <property type="match status" value="1"/>
</dbReference>
<dbReference type="PROSITE" id="PS00912">
    <property type="entry name" value="DHODEHASE_2"/>
    <property type="match status" value="1"/>
</dbReference>
<name>A0A9X8Y8C7_9FIRM</name>
<evidence type="ECO:0000256" key="3">
    <source>
        <dbReference type="NCBIfam" id="TIGR00126"/>
    </source>
</evidence>
<dbReference type="GO" id="GO:0004139">
    <property type="term" value="F:deoxyribose-phosphate aldolase activity"/>
    <property type="evidence" value="ECO:0007669"/>
    <property type="project" value="UniProtKB-UniRule"/>
</dbReference>
<dbReference type="InterPro" id="IPR001295">
    <property type="entry name" value="Dihydroorotate_DH_CS"/>
</dbReference>
<dbReference type="GO" id="GO:0016052">
    <property type="term" value="P:carbohydrate catabolic process"/>
    <property type="evidence" value="ECO:0007669"/>
    <property type="project" value="TreeGrafter"/>
</dbReference>
<dbReference type="EMBL" id="SLUK01000005">
    <property type="protein sequence ID" value="TCL43486.1"/>
    <property type="molecule type" value="Genomic_DNA"/>
</dbReference>
<dbReference type="PANTHER" id="PTHR10889">
    <property type="entry name" value="DEOXYRIBOSE-PHOSPHATE ALDOLASE"/>
    <property type="match status" value="1"/>
</dbReference>
<dbReference type="GO" id="GO:0006207">
    <property type="term" value="P:'de novo' pyrimidine nucleobase biosynthetic process"/>
    <property type="evidence" value="ECO:0007669"/>
    <property type="project" value="InterPro"/>
</dbReference>
<dbReference type="GO" id="GO:0005737">
    <property type="term" value="C:cytoplasm"/>
    <property type="evidence" value="ECO:0007669"/>
    <property type="project" value="InterPro"/>
</dbReference>
<dbReference type="EC" id="4.1.2.4" evidence="3"/>
<keyword evidence="2" id="KW-0704">Schiff base</keyword>
<accession>A0A9X8Y8C7</accession>
<dbReference type="InterPro" id="IPR002915">
    <property type="entry name" value="DeoC/FbaB/LacD_aldolase"/>
</dbReference>